<dbReference type="Pfam" id="PF05193">
    <property type="entry name" value="Peptidase_M16_C"/>
    <property type="match status" value="1"/>
</dbReference>
<dbReference type="RefSeq" id="WP_079424614.1">
    <property type="nucleotide sequence ID" value="NZ_MZGV01000023.1"/>
</dbReference>
<dbReference type="Gene3D" id="3.30.830.10">
    <property type="entry name" value="Metalloenzyme, LuxS/M16 peptidase-like"/>
    <property type="match status" value="4"/>
</dbReference>
<dbReference type="SMART" id="SM01264">
    <property type="entry name" value="M16C_associated"/>
    <property type="match status" value="1"/>
</dbReference>
<dbReference type="GO" id="GO:0004222">
    <property type="term" value="F:metalloendopeptidase activity"/>
    <property type="evidence" value="ECO:0007669"/>
    <property type="project" value="TreeGrafter"/>
</dbReference>
<dbReference type="InterPro" id="IPR013578">
    <property type="entry name" value="Peptidase_M16C_assoc"/>
</dbReference>
<dbReference type="InterPro" id="IPR007863">
    <property type="entry name" value="Peptidase_M16_C"/>
</dbReference>
<dbReference type="Pfam" id="PF22516">
    <property type="entry name" value="PreP_C"/>
    <property type="match status" value="1"/>
</dbReference>
<accession>A0A1V4IMR3</accession>
<proteinExistence type="predicted"/>
<dbReference type="InterPro" id="IPR055130">
    <property type="entry name" value="PreP_C"/>
</dbReference>
<dbReference type="InterPro" id="IPR011765">
    <property type="entry name" value="Pept_M16_N"/>
</dbReference>
<feature type="chain" id="PRO_5039244249" evidence="1">
    <location>
        <begin position="22"/>
        <end position="1007"/>
    </location>
</feature>
<comment type="caution">
    <text evidence="3">The sequence shown here is derived from an EMBL/GenBank/DDBJ whole genome shotgun (WGS) entry which is preliminary data.</text>
</comment>
<feature type="domain" description="Peptidase M16C associated" evidence="2">
    <location>
        <begin position="494"/>
        <end position="744"/>
    </location>
</feature>
<dbReference type="GO" id="GO:0046872">
    <property type="term" value="F:metal ion binding"/>
    <property type="evidence" value="ECO:0007669"/>
    <property type="project" value="InterPro"/>
</dbReference>
<evidence type="ECO:0000313" key="4">
    <source>
        <dbReference type="Proteomes" id="UP000190080"/>
    </source>
</evidence>
<dbReference type="PANTHER" id="PTHR43016:SF13">
    <property type="entry name" value="PRESEQUENCE PROTEASE, MITOCHONDRIAL"/>
    <property type="match status" value="1"/>
</dbReference>
<evidence type="ECO:0000259" key="2">
    <source>
        <dbReference type="SMART" id="SM01264"/>
    </source>
</evidence>
<dbReference type="GO" id="GO:0016485">
    <property type="term" value="P:protein processing"/>
    <property type="evidence" value="ECO:0007669"/>
    <property type="project" value="TreeGrafter"/>
</dbReference>
<evidence type="ECO:0000256" key="1">
    <source>
        <dbReference type="SAM" id="SignalP"/>
    </source>
</evidence>
<dbReference type="STRING" id="1450648.CLORY_23610"/>
<keyword evidence="1" id="KW-0732">Signal</keyword>
<dbReference type="PANTHER" id="PTHR43016">
    <property type="entry name" value="PRESEQUENCE PROTEASE"/>
    <property type="match status" value="1"/>
</dbReference>
<keyword evidence="4" id="KW-1185">Reference proteome</keyword>
<dbReference type="Proteomes" id="UP000190080">
    <property type="component" value="Unassembled WGS sequence"/>
</dbReference>
<dbReference type="EMBL" id="MZGV01000023">
    <property type="protein sequence ID" value="OPJ61321.1"/>
    <property type="molecule type" value="Genomic_DNA"/>
</dbReference>
<protein>
    <submittedName>
        <fullName evidence="3">Peptidase M16C associated</fullName>
    </submittedName>
</protein>
<name>A0A1V4IMR3_9CLOT</name>
<dbReference type="AlphaFoldDB" id="A0A1V4IMR3"/>
<feature type="signal peptide" evidence="1">
    <location>
        <begin position="1"/>
        <end position="21"/>
    </location>
</feature>
<sequence>MNRRIKASLMLTIFSATAVFANPCVKNIKAQTLSEAQKNKKDFRLVLNKKVKSIGATAYEYIHKKTGARILFLKNSDKNKYCTISFKTPAENNKGTNHIIEHSILCGSKKYPVKDVFSEMRNRSLYTYMNAYTLPNYTAFPVGSKNNKDFMNLVKVYLNSVFEPNFLKEKNVFRREGWHYELNSVNDELKVNGTVYNEMNGHANDISDIMNEDITKSLLPDTQYKWNSPGKPDDIATLSYKELVNTYKKNYSASNSSTVFYGDVNINDMLSYIDTNYFSRYRKKKLPSSKEIEKPFKKKKAVEDYYGVGKSDTEKGKTYISFNYKLNTMLDKETNVAFEFLSDYLTNSETSPLKKAFKDKGFSNIDIGLCEDTYQPILSITIENTDASKRAEIENIILNTLKSVVKNGFDGKDIDKYLNRYNLSTKESIYKSYAIGYDYAQCINRSWLYGGDPLMYLDKSDVMNKIKKQYNNEYLEKLINKYILKNKNESIVVLKPKRGLLEEKERQFKKKLQKYKESLSRKAVKKLVADTKALTKWKNKPDSKEALAKMPSLSIKDLDTNFTPIPTKTEKLGNTKVLYHNIPSDGIAYAKFYFDFSKLPRDKYIYLSFLDSLLGKMDTKNTDHLLLAQKIQQYTDGNINFTPDIESDYKDQNKHVFRLKSSFTALGDNVSQAFNLYNDIVNNADFSNKSRIKEIVEEKIKELKMDLEENNIIGMAELEKFYSEDDNLNNEFSELKLYKFLVSLDNNFDSKWDSTEKELNYVKDVVFNKNNLQVSFTGDSNTYKTFKASLKKFVNDLNSKQYSDVEHNQVKYEKTQAIISQDKLVSVMQCGNFKESGYKYEPKMEVLSKILNAYLWNKVRVEGGAYITVFDISNRGMAFVSMSDPNMEKTLKAYNDSVSYIENFKATNEEMKNYIIGAIGNNASYSSDPSAQADLTDKMSMTNETAEDKTNLYRGMLNTTVDDIRSYAKVLKAILDEKYYVVDGNGDMINQKPELFSRIETIEDLLK</sequence>
<evidence type="ECO:0000313" key="3">
    <source>
        <dbReference type="EMBL" id="OPJ61321.1"/>
    </source>
</evidence>
<reference evidence="3 4" key="1">
    <citation type="submission" date="2017-03" db="EMBL/GenBank/DDBJ databases">
        <title>Genome sequence of Clostridium oryzae DSM 28571.</title>
        <authorList>
            <person name="Poehlein A."/>
            <person name="Daniel R."/>
        </authorList>
    </citation>
    <scope>NUCLEOTIDE SEQUENCE [LARGE SCALE GENOMIC DNA]</scope>
    <source>
        <strain evidence="3 4">DSM 28571</strain>
    </source>
</reference>
<dbReference type="InterPro" id="IPR011249">
    <property type="entry name" value="Metalloenz_LuxS/M16"/>
</dbReference>
<dbReference type="OrthoDB" id="9762027at2"/>
<dbReference type="SUPFAM" id="SSF63411">
    <property type="entry name" value="LuxS/MPP-like metallohydrolase"/>
    <property type="match status" value="4"/>
</dbReference>
<organism evidence="3 4">
    <name type="scientific">Clostridium oryzae</name>
    <dbReference type="NCBI Taxonomy" id="1450648"/>
    <lineage>
        <taxon>Bacteria</taxon>
        <taxon>Bacillati</taxon>
        <taxon>Bacillota</taxon>
        <taxon>Clostridia</taxon>
        <taxon>Eubacteriales</taxon>
        <taxon>Clostridiaceae</taxon>
        <taxon>Clostridium</taxon>
    </lineage>
</organism>
<dbReference type="Pfam" id="PF08367">
    <property type="entry name" value="M16C_assoc"/>
    <property type="match status" value="1"/>
</dbReference>
<dbReference type="Pfam" id="PF00675">
    <property type="entry name" value="Peptidase_M16"/>
    <property type="match status" value="1"/>
</dbReference>
<gene>
    <name evidence="3" type="ORF">CLORY_23610</name>
</gene>